<keyword evidence="8 9" id="KW-0472">Membrane</keyword>
<keyword evidence="6 9" id="KW-1133">Transmembrane helix</keyword>
<keyword evidence="3 9" id="KW-1003">Cell membrane</keyword>
<dbReference type="InterPro" id="IPR022813">
    <property type="entry name" value="SecD/SecF_arch_bac"/>
</dbReference>
<dbReference type="InterPro" id="IPR048634">
    <property type="entry name" value="SecD_SecF_C"/>
</dbReference>
<feature type="transmembrane region" description="Helical" evidence="9">
    <location>
        <begin position="342"/>
        <end position="361"/>
    </location>
</feature>
<evidence type="ECO:0000256" key="4">
    <source>
        <dbReference type="ARBA" id="ARBA00022692"/>
    </source>
</evidence>
<dbReference type="GO" id="GO:0015450">
    <property type="term" value="F:protein-transporting ATPase activity"/>
    <property type="evidence" value="ECO:0007669"/>
    <property type="project" value="InterPro"/>
</dbReference>
<comment type="subcellular location">
    <subcellularLocation>
        <location evidence="1 9">Cell membrane</location>
        <topology evidence="1 9">Multi-pass membrane protein</topology>
    </subcellularLocation>
</comment>
<comment type="caution">
    <text evidence="9">Lacks conserved residue(s) required for the propagation of feature annotation.</text>
</comment>
<evidence type="ECO:0000256" key="6">
    <source>
        <dbReference type="ARBA" id="ARBA00022989"/>
    </source>
</evidence>
<evidence type="ECO:0000256" key="3">
    <source>
        <dbReference type="ARBA" id="ARBA00022475"/>
    </source>
</evidence>
<comment type="similarity">
    <text evidence="9">Belongs to the SecD/SecF family. SecD subfamily.</text>
</comment>
<dbReference type="InterPro" id="IPR054384">
    <property type="entry name" value="SecDF_P1_head"/>
</dbReference>
<evidence type="ECO:0000256" key="9">
    <source>
        <dbReference type="HAMAP-Rule" id="MF_01463"/>
    </source>
</evidence>
<name>A0A6J4RG96_9ACTN</name>
<dbReference type="NCBIfam" id="TIGR01129">
    <property type="entry name" value="secD"/>
    <property type="match status" value="1"/>
</dbReference>
<feature type="transmembrane region" description="Helical" evidence="9">
    <location>
        <begin position="367"/>
        <end position="388"/>
    </location>
</feature>
<sequence length="492" mass="52386">MGSRRNNLIVLALVVVLLGVAAYFIFIDEPVTRSTQLGLDLQGGVSAQLEGSQTGGGKVTREEMVQAADLIRQRIDRLGVAEPDVRVQSENQIVVQIPGVKNPDEVIRIIGSTAQLGFYQVLAAGPQPNVPQDEIDQTRQDITETLEDDEAYEKAKTKILFEETPSIQGRGTDVNGYVVRKDPDLTGDSLKQNGANVEFDQTTGKRIVSLELTAEGGRQMGELTQRMLNDSLASGEPAQLAIALDQDIQSAPTVQDTLGQSISISNDGLPNGLPEDEARQLETVLNTGALPVNMQVISQTTVGPTLGLSSLQSGLLASLVGFGLVLLLLFVIYRALGVVADLALLIYAFLLWGLIVIIPITVTLPGIAGIVLSIGVAADANVVIFERIKEEVRRGKTPRSAIQAGYDKGFRAILDGNVTTLITAFILFALSSGSVRGFAVLLSIGVVLSMFTAIVITRALLGLLSDRGIHLSPALMGVSKSSISATQEARVR</sequence>
<keyword evidence="5 9" id="KW-0653">Protein transport</keyword>
<dbReference type="PRINTS" id="PR00702">
    <property type="entry name" value="ACRIFLAVINRP"/>
</dbReference>
<dbReference type="InterPro" id="IPR005791">
    <property type="entry name" value="SecD"/>
</dbReference>
<dbReference type="NCBIfam" id="TIGR00916">
    <property type="entry name" value="2A0604s01"/>
    <property type="match status" value="1"/>
</dbReference>
<organism evidence="14">
    <name type="scientific">uncultured Rubrobacteraceae bacterium</name>
    <dbReference type="NCBI Taxonomy" id="349277"/>
    <lineage>
        <taxon>Bacteria</taxon>
        <taxon>Bacillati</taxon>
        <taxon>Actinomycetota</taxon>
        <taxon>Rubrobacteria</taxon>
        <taxon>Rubrobacterales</taxon>
        <taxon>Rubrobacteraceae</taxon>
        <taxon>environmental samples</taxon>
    </lineage>
</organism>
<evidence type="ECO:0000256" key="7">
    <source>
        <dbReference type="ARBA" id="ARBA00023010"/>
    </source>
</evidence>
<dbReference type="Pfam" id="PF02355">
    <property type="entry name" value="SecD_SecF_C"/>
    <property type="match status" value="1"/>
</dbReference>
<comment type="function">
    <text evidence="9">Part of the Sec protein translocase complex. Interacts with the SecYEG preprotein conducting channel. SecDF uses the proton motive force (PMF) to complete protein translocation after the ATP-dependent function of SecA.</text>
</comment>
<feature type="transmembrane region" description="Helical" evidence="9">
    <location>
        <begin position="409"/>
        <end position="431"/>
    </location>
</feature>
<accession>A0A6J4RG96</accession>
<evidence type="ECO:0000256" key="10">
    <source>
        <dbReference type="SAM" id="MobiDB-lite"/>
    </source>
</evidence>
<dbReference type="AlphaFoldDB" id="A0A6J4RG96"/>
<evidence type="ECO:0000259" key="13">
    <source>
        <dbReference type="Pfam" id="PF22599"/>
    </source>
</evidence>
<keyword evidence="4 9" id="KW-0812">Transmembrane</keyword>
<evidence type="ECO:0000256" key="5">
    <source>
        <dbReference type="ARBA" id="ARBA00022927"/>
    </source>
</evidence>
<dbReference type="InterPro" id="IPR048631">
    <property type="entry name" value="SecD_1st"/>
</dbReference>
<dbReference type="Gene3D" id="3.30.70.3400">
    <property type="match status" value="1"/>
</dbReference>
<evidence type="ECO:0000256" key="1">
    <source>
        <dbReference type="ARBA" id="ARBA00004651"/>
    </source>
</evidence>
<evidence type="ECO:0000259" key="11">
    <source>
        <dbReference type="Pfam" id="PF02355"/>
    </source>
</evidence>
<dbReference type="GO" id="GO:0065002">
    <property type="term" value="P:intracellular protein transmembrane transport"/>
    <property type="evidence" value="ECO:0007669"/>
    <property type="project" value="UniProtKB-UniRule"/>
</dbReference>
<dbReference type="InterPro" id="IPR055344">
    <property type="entry name" value="SecD_SecF_C_bact"/>
</dbReference>
<keyword evidence="7 9" id="KW-0811">Translocation</keyword>
<dbReference type="Pfam" id="PF22599">
    <property type="entry name" value="SecDF_P1_head"/>
    <property type="match status" value="1"/>
</dbReference>
<dbReference type="Pfam" id="PF21760">
    <property type="entry name" value="SecD_1st"/>
    <property type="match status" value="1"/>
</dbReference>
<dbReference type="GO" id="GO:0005886">
    <property type="term" value="C:plasma membrane"/>
    <property type="evidence" value="ECO:0007669"/>
    <property type="project" value="UniProtKB-SubCell"/>
</dbReference>
<dbReference type="InterPro" id="IPR001036">
    <property type="entry name" value="Acrflvin-R"/>
</dbReference>
<evidence type="ECO:0000313" key="14">
    <source>
        <dbReference type="EMBL" id="CAA9470327.1"/>
    </source>
</evidence>
<feature type="transmembrane region" description="Helical" evidence="9">
    <location>
        <begin position="437"/>
        <end position="461"/>
    </location>
</feature>
<dbReference type="EMBL" id="CADCVF010000081">
    <property type="protein sequence ID" value="CAA9470327.1"/>
    <property type="molecule type" value="Genomic_DNA"/>
</dbReference>
<dbReference type="FunFam" id="1.20.1640.10:FF:000004">
    <property type="entry name" value="Protein translocase subunit SecD"/>
    <property type="match status" value="1"/>
</dbReference>
<feature type="region of interest" description="Disordered" evidence="10">
    <location>
        <begin position="172"/>
        <end position="192"/>
    </location>
</feature>
<feature type="domain" description="SecDF P1 head subdomain" evidence="13">
    <location>
        <begin position="175"/>
        <end position="292"/>
    </location>
</feature>
<dbReference type="Gene3D" id="3.30.1360.200">
    <property type="match status" value="1"/>
</dbReference>
<protein>
    <recommendedName>
        <fullName evidence="9">Protein translocase subunit SecD</fullName>
    </recommendedName>
</protein>
<feature type="domain" description="Protein export membrane protein SecD/SecF C-terminal" evidence="11">
    <location>
        <begin position="293"/>
        <end position="464"/>
    </location>
</feature>
<dbReference type="GO" id="GO:0043952">
    <property type="term" value="P:protein transport by the Sec complex"/>
    <property type="evidence" value="ECO:0007669"/>
    <property type="project" value="UniProtKB-UniRule"/>
</dbReference>
<reference evidence="14" key="1">
    <citation type="submission" date="2020-02" db="EMBL/GenBank/DDBJ databases">
        <authorList>
            <person name="Meier V. D."/>
        </authorList>
    </citation>
    <scope>NUCLEOTIDE SEQUENCE</scope>
    <source>
        <strain evidence="14">AVDCRST_MAG58</strain>
    </source>
</reference>
<feature type="domain" description="Protein translocase subunit SecDF P1" evidence="12">
    <location>
        <begin position="65"/>
        <end position="121"/>
    </location>
</feature>
<evidence type="ECO:0000256" key="2">
    <source>
        <dbReference type="ARBA" id="ARBA00022448"/>
    </source>
</evidence>
<comment type="subunit">
    <text evidence="9">Forms a complex with SecF. Part of the essential Sec protein translocation apparatus which comprises SecA, SecYEG and auxiliary proteins SecDF. Other proteins may also be involved.</text>
</comment>
<dbReference type="GO" id="GO:0006605">
    <property type="term" value="P:protein targeting"/>
    <property type="evidence" value="ECO:0007669"/>
    <property type="project" value="UniProtKB-UniRule"/>
</dbReference>
<dbReference type="SUPFAM" id="SSF82866">
    <property type="entry name" value="Multidrug efflux transporter AcrB transmembrane domain"/>
    <property type="match status" value="1"/>
</dbReference>
<dbReference type="Gene3D" id="1.20.1640.10">
    <property type="entry name" value="Multidrug efflux transporter AcrB transmembrane domain"/>
    <property type="match status" value="1"/>
</dbReference>
<keyword evidence="2 9" id="KW-0813">Transport</keyword>
<gene>
    <name evidence="9" type="primary">secD</name>
    <name evidence="14" type="ORF">AVDCRST_MAG58-4147</name>
</gene>
<evidence type="ECO:0000256" key="8">
    <source>
        <dbReference type="ARBA" id="ARBA00023136"/>
    </source>
</evidence>
<feature type="transmembrane region" description="Helical" evidence="9">
    <location>
        <begin position="315"/>
        <end position="335"/>
    </location>
</feature>
<dbReference type="HAMAP" id="MF_01463_B">
    <property type="entry name" value="SecD_B"/>
    <property type="match status" value="1"/>
</dbReference>
<proteinExistence type="inferred from homology"/>
<evidence type="ECO:0000259" key="12">
    <source>
        <dbReference type="Pfam" id="PF21760"/>
    </source>
</evidence>
<dbReference type="PANTHER" id="PTHR30081:SF1">
    <property type="entry name" value="PROTEIN TRANSLOCASE SUBUNIT SECD"/>
    <property type="match status" value="1"/>
</dbReference>
<dbReference type="PANTHER" id="PTHR30081">
    <property type="entry name" value="PROTEIN-EXPORT MEMBRANE PROTEIN SEC"/>
    <property type="match status" value="1"/>
</dbReference>